<evidence type="ECO:0000256" key="2">
    <source>
        <dbReference type="ARBA" id="ARBA00004651"/>
    </source>
</evidence>
<name>A0A931I272_9HYPH</name>
<feature type="transmembrane region" description="Helical" evidence="13">
    <location>
        <begin position="20"/>
        <end position="41"/>
    </location>
</feature>
<evidence type="ECO:0000256" key="1">
    <source>
        <dbReference type="ARBA" id="ARBA00001970"/>
    </source>
</evidence>
<evidence type="ECO:0000256" key="8">
    <source>
        <dbReference type="ARBA" id="ARBA00022982"/>
    </source>
</evidence>
<dbReference type="Gene3D" id="1.20.950.20">
    <property type="entry name" value="Transmembrane di-heme cytochromes, Chain C"/>
    <property type="match status" value="1"/>
</dbReference>
<comment type="similarity">
    <text evidence="12">Belongs to the cytochrome b561 family.</text>
</comment>
<sequence length="180" mass="20091">MGMRTVMPTIERYGVAQRLLHWGVVLLVVVVFPLGAVIKFVKDDVKLSFYMLHESFGFIVLWIMLARLAVRLSNPPPPHPSTMSPFLEKVAGSVHVLLYVALIAQPILGFLMTNAYGFPLRLFDLVPIWSPIGKDEVLAGYLKLGHVALGWAILALIAGHIGGALYHHVIRRDETLYRII</sequence>
<dbReference type="GO" id="GO:0005886">
    <property type="term" value="C:plasma membrane"/>
    <property type="evidence" value="ECO:0007669"/>
    <property type="project" value="UniProtKB-SubCell"/>
</dbReference>
<organism evidence="15 16">
    <name type="scientific">Methylobrevis albus</name>
    <dbReference type="NCBI Taxonomy" id="2793297"/>
    <lineage>
        <taxon>Bacteria</taxon>
        <taxon>Pseudomonadati</taxon>
        <taxon>Pseudomonadota</taxon>
        <taxon>Alphaproteobacteria</taxon>
        <taxon>Hyphomicrobiales</taxon>
        <taxon>Pleomorphomonadaceae</taxon>
        <taxon>Methylobrevis</taxon>
    </lineage>
</organism>
<keyword evidence="3" id="KW-0813">Transport</keyword>
<evidence type="ECO:0000256" key="4">
    <source>
        <dbReference type="ARBA" id="ARBA00022475"/>
    </source>
</evidence>
<dbReference type="PANTHER" id="PTHR30529">
    <property type="entry name" value="CYTOCHROME B561"/>
    <property type="match status" value="1"/>
</dbReference>
<keyword evidence="9 13" id="KW-1133">Transmembrane helix</keyword>
<evidence type="ECO:0000256" key="11">
    <source>
        <dbReference type="ARBA" id="ARBA00023136"/>
    </source>
</evidence>
<comment type="caution">
    <text evidence="15">The sequence shown here is derived from an EMBL/GenBank/DDBJ whole genome shotgun (WGS) entry which is preliminary data.</text>
</comment>
<dbReference type="Pfam" id="PF01292">
    <property type="entry name" value="Ni_hydr_CYTB"/>
    <property type="match status" value="1"/>
</dbReference>
<comment type="cofactor">
    <cofactor evidence="1">
        <name>heme b</name>
        <dbReference type="ChEBI" id="CHEBI:60344"/>
    </cofactor>
</comment>
<keyword evidence="7" id="KW-0479">Metal-binding</keyword>
<proteinExistence type="inferred from homology"/>
<evidence type="ECO:0000313" key="16">
    <source>
        <dbReference type="Proteomes" id="UP000631694"/>
    </source>
</evidence>
<dbReference type="GO" id="GO:0009055">
    <property type="term" value="F:electron transfer activity"/>
    <property type="evidence" value="ECO:0007669"/>
    <property type="project" value="InterPro"/>
</dbReference>
<dbReference type="Proteomes" id="UP000631694">
    <property type="component" value="Unassembled WGS sequence"/>
</dbReference>
<evidence type="ECO:0000256" key="10">
    <source>
        <dbReference type="ARBA" id="ARBA00023004"/>
    </source>
</evidence>
<dbReference type="GO" id="GO:0020037">
    <property type="term" value="F:heme binding"/>
    <property type="evidence" value="ECO:0007669"/>
    <property type="project" value="TreeGrafter"/>
</dbReference>
<evidence type="ECO:0000259" key="14">
    <source>
        <dbReference type="Pfam" id="PF01292"/>
    </source>
</evidence>
<evidence type="ECO:0000256" key="3">
    <source>
        <dbReference type="ARBA" id="ARBA00022448"/>
    </source>
</evidence>
<dbReference type="InterPro" id="IPR016174">
    <property type="entry name" value="Di-haem_cyt_TM"/>
</dbReference>
<feature type="transmembrane region" description="Helical" evidence="13">
    <location>
        <begin position="148"/>
        <end position="169"/>
    </location>
</feature>
<evidence type="ECO:0000256" key="6">
    <source>
        <dbReference type="ARBA" id="ARBA00022692"/>
    </source>
</evidence>
<dbReference type="PANTHER" id="PTHR30529:SF7">
    <property type="entry name" value="CYTOCHROME B561 BACTERIAL_NI-HYDROGENASE DOMAIN-CONTAINING PROTEIN"/>
    <property type="match status" value="1"/>
</dbReference>
<dbReference type="AlphaFoldDB" id="A0A931I272"/>
<keyword evidence="16" id="KW-1185">Reference proteome</keyword>
<dbReference type="InterPro" id="IPR011577">
    <property type="entry name" value="Cyt_b561_bac/Ni-Hgenase"/>
</dbReference>
<feature type="transmembrane region" description="Helical" evidence="13">
    <location>
        <begin position="90"/>
        <end position="112"/>
    </location>
</feature>
<feature type="domain" description="Cytochrome b561 bacterial/Ni-hydrogenase" evidence="14">
    <location>
        <begin position="12"/>
        <end position="180"/>
    </location>
</feature>
<dbReference type="GO" id="GO:0022904">
    <property type="term" value="P:respiratory electron transport chain"/>
    <property type="evidence" value="ECO:0007669"/>
    <property type="project" value="InterPro"/>
</dbReference>
<comment type="subcellular location">
    <subcellularLocation>
        <location evidence="2">Cell membrane</location>
        <topology evidence="2">Multi-pass membrane protein</topology>
    </subcellularLocation>
</comment>
<evidence type="ECO:0000256" key="12">
    <source>
        <dbReference type="ARBA" id="ARBA00037975"/>
    </source>
</evidence>
<keyword evidence="6 13" id="KW-0812">Transmembrane</keyword>
<accession>A0A931I272</accession>
<dbReference type="InterPro" id="IPR052168">
    <property type="entry name" value="Cytochrome_b561_oxidase"/>
</dbReference>
<protein>
    <submittedName>
        <fullName evidence="15">Cytochrome b</fullName>
    </submittedName>
</protein>
<keyword evidence="4" id="KW-1003">Cell membrane</keyword>
<evidence type="ECO:0000313" key="15">
    <source>
        <dbReference type="EMBL" id="MBH0237901.1"/>
    </source>
</evidence>
<evidence type="ECO:0000256" key="9">
    <source>
        <dbReference type="ARBA" id="ARBA00022989"/>
    </source>
</evidence>
<evidence type="ECO:0000256" key="5">
    <source>
        <dbReference type="ARBA" id="ARBA00022617"/>
    </source>
</evidence>
<keyword evidence="11 13" id="KW-0472">Membrane</keyword>
<dbReference type="GO" id="GO:0046872">
    <property type="term" value="F:metal ion binding"/>
    <property type="evidence" value="ECO:0007669"/>
    <property type="project" value="UniProtKB-KW"/>
</dbReference>
<keyword evidence="8" id="KW-0249">Electron transport</keyword>
<evidence type="ECO:0000256" key="7">
    <source>
        <dbReference type="ARBA" id="ARBA00022723"/>
    </source>
</evidence>
<dbReference type="EMBL" id="JADZLT010000049">
    <property type="protein sequence ID" value="MBH0237901.1"/>
    <property type="molecule type" value="Genomic_DNA"/>
</dbReference>
<dbReference type="SUPFAM" id="SSF81342">
    <property type="entry name" value="Transmembrane di-heme cytochromes"/>
    <property type="match status" value="1"/>
</dbReference>
<reference evidence="15" key="1">
    <citation type="submission" date="2020-12" db="EMBL/GenBank/DDBJ databases">
        <title>Methylobrevis albus sp. nov., isolated from fresh water lack sediment.</title>
        <authorList>
            <person name="Zou Q."/>
        </authorList>
    </citation>
    <scope>NUCLEOTIDE SEQUENCE</scope>
    <source>
        <strain evidence="15">L22</strain>
    </source>
</reference>
<keyword evidence="5" id="KW-0349">Heme</keyword>
<evidence type="ECO:0000256" key="13">
    <source>
        <dbReference type="SAM" id="Phobius"/>
    </source>
</evidence>
<feature type="transmembrane region" description="Helical" evidence="13">
    <location>
        <begin position="47"/>
        <end position="70"/>
    </location>
</feature>
<keyword evidence="10" id="KW-0408">Iron</keyword>
<gene>
    <name evidence="15" type="ORF">I5731_08720</name>
</gene>